<keyword evidence="1" id="KW-1133">Transmembrane helix</keyword>
<sequence length="551" mass="61083">MLSRSITRNITLFASNSHRIGSVRAVGSYAHYIKPPRKRVWPKYALTITAFTGLAVYVFWPRHPFSREVAQTLRKGLRAEYDADKLLYPENLSAKPLSDQIRDRAKAAKLLKDALHFILAAQEQSMKEYLSPISDEFTGILLKAAKVAEKVGEIDLASAIYSDIMQIYYTILTYSPTKASDVLHMKPDESIFLTLRSMNMYRHEDAAVDLTPYVDLPYSQNERCEFITRALLAALRAALIESERPPSIVDSQVLSIIRIAMGESALMLGMSQEKFQQDLKLPRQIFDKPQETITSTTIKNAISSLGMTPSGQESASLAINEGPADAPKKTIRKISIKGTEPPNWLPYRDHLISVLDAYSKLCMAHGDAEGAIGARVTCNVTMMGSGSPLIEVLLGKNNFASLLYMVAENLRRKAELYEEAGNSRAAEIVRLRAERTRNNCENTYKEVLSLCDKLGTTDLRTQKISGLGLALGIYESTGDAQEIGIDAMKAMAVYGLAEIAIYDGDLDKAVESLKESRLRAKGCGFKALLPIVTEELSKIQKSITEQSKAMH</sequence>
<accession>A0A1E4TGT5</accession>
<protein>
    <submittedName>
        <fullName evidence="2">Uncharacterized protein</fullName>
    </submittedName>
</protein>
<dbReference type="Proteomes" id="UP000095023">
    <property type="component" value="Unassembled WGS sequence"/>
</dbReference>
<keyword evidence="1" id="KW-0472">Membrane</keyword>
<dbReference type="GO" id="GO:0051787">
    <property type="term" value="F:misfolded protein binding"/>
    <property type="evidence" value="ECO:0007669"/>
    <property type="project" value="TreeGrafter"/>
</dbReference>
<dbReference type="GO" id="GO:0031942">
    <property type="term" value="C:i-AAA complex"/>
    <property type="evidence" value="ECO:0007669"/>
    <property type="project" value="TreeGrafter"/>
</dbReference>
<evidence type="ECO:0000313" key="2">
    <source>
        <dbReference type="EMBL" id="ODV90939.1"/>
    </source>
</evidence>
<reference evidence="3" key="1">
    <citation type="submission" date="2016-02" db="EMBL/GenBank/DDBJ databases">
        <title>Comparative genomics of biotechnologically important yeasts.</title>
        <authorList>
            <consortium name="DOE Joint Genome Institute"/>
            <person name="Riley R."/>
            <person name="Haridas S."/>
            <person name="Wolfe K.H."/>
            <person name="Lopes M.R."/>
            <person name="Hittinger C.T."/>
            <person name="Goker M."/>
            <person name="Salamov A."/>
            <person name="Wisecaver J."/>
            <person name="Long T.M."/>
            <person name="Aerts A.L."/>
            <person name="Barry K."/>
            <person name="Choi C."/>
            <person name="Clum A."/>
            <person name="Coughlan A.Y."/>
            <person name="Deshpande S."/>
            <person name="Douglass A.P."/>
            <person name="Hanson S.J."/>
            <person name="Klenk H.-P."/>
            <person name="Labutti K."/>
            <person name="Lapidus A."/>
            <person name="Lindquist E."/>
            <person name="Lipzen A."/>
            <person name="Meier-Kolthoff J.P."/>
            <person name="Ohm R.A."/>
            <person name="Otillar R.P."/>
            <person name="Pangilinan J."/>
            <person name="Peng Y."/>
            <person name="Rokas A."/>
            <person name="Rosa C.A."/>
            <person name="Scheuner C."/>
            <person name="Sibirny A.A."/>
            <person name="Slot J.C."/>
            <person name="Stielow J.B."/>
            <person name="Sun H."/>
            <person name="Kurtzman C.P."/>
            <person name="Blackwell M."/>
            <person name="Jeffries T.W."/>
            <person name="Grigoriev I.V."/>
        </authorList>
    </citation>
    <scope>NUCLEOTIDE SEQUENCE [LARGE SCALE GENOMIC DNA]</scope>
    <source>
        <strain evidence="3">NRRL Y-17796</strain>
    </source>
</reference>
<feature type="transmembrane region" description="Helical" evidence="1">
    <location>
        <begin position="44"/>
        <end position="60"/>
    </location>
</feature>
<keyword evidence="1" id="KW-0812">Transmembrane</keyword>
<dbReference type="AlphaFoldDB" id="A0A1E4TGT5"/>
<evidence type="ECO:0000256" key="1">
    <source>
        <dbReference type="SAM" id="Phobius"/>
    </source>
</evidence>
<organism evidence="2 3">
    <name type="scientific">Tortispora caseinolytica NRRL Y-17796</name>
    <dbReference type="NCBI Taxonomy" id="767744"/>
    <lineage>
        <taxon>Eukaryota</taxon>
        <taxon>Fungi</taxon>
        <taxon>Dikarya</taxon>
        <taxon>Ascomycota</taxon>
        <taxon>Saccharomycotina</taxon>
        <taxon>Trigonopsidomycetes</taxon>
        <taxon>Trigonopsidales</taxon>
        <taxon>Trigonopsidaceae</taxon>
        <taxon>Tortispora</taxon>
    </lineage>
</organism>
<evidence type="ECO:0000313" key="3">
    <source>
        <dbReference type="Proteomes" id="UP000095023"/>
    </source>
</evidence>
<dbReference type="PANTHER" id="PTHR28142:SF1">
    <property type="entry name" value="MITOCHONDRIAL INNER MEMBRANE I-AAA PROTEASE SUPERCOMPLEX SUBUNIT MGR3-RELATED"/>
    <property type="match status" value="1"/>
</dbReference>
<proteinExistence type="predicted"/>
<dbReference type="OrthoDB" id="10050400at2759"/>
<dbReference type="GO" id="GO:0006515">
    <property type="term" value="P:protein quality control for misfolded or incompletely synthesized proteins"/>
    <property type="evidence" value="ECO:0007669"/>
    <property type="project" value="TreeGrafter"/>
</dbReference>
<keyword evidence="3" id="KW-1185">Reference proteome</keyword>
<gene>
    <name evidence="2" type="ORF">CANCADRAFT_2657</name>
</gene>
<dbReference type="EMBL" id="KV453842">
    <property type="protein sequence ID" value="ODV90939.1"/>
    <property type="molecule type" value="Genomic_DNA"/>
</dbReference>
<name>A0A1E4TGT5_9ASCO</name>
<dbReference type="PANTHER" id="PTHR28142">
    <property type="entry name" value="MITOCHONDRIAL INNER MEMBRANE I-AAA PROTEASE SUPERCOMPLEX SUBUNIT MGR3-RELATED"/>
    <property type="match status" value="1"/>
</dbReference>
<dbReference type="InterPro" id="IPR040201">
    <property type="entry name" value="Mrg3-like"/>
</dbReference>